<dbReference type="SUPFAM" id="SSF56059">
    <property type="entry name" value="Glutathione synthetase ATP-binding domain-like"/>
    <property type="match status" value="1"/>
</dbReference>
<dbReference type="GO" id="GO:0046872">
    <property type="term" value="F:metal ion binding"/>
    <property type="evidence" value="ECO:0007669"/>
    <property type="project" value="InterPro"/>
</dbReference>
<dbReference type="InterPro" id="IPR052032">
    <property type="entry name" value="ATP-dep_AA_Ligase"/>
</dbReference>
<keyword evidence="7" id="KW-1185">Reference proteome</keyword>
<evidence type="ECO:0000313" key="6">
    <source>
        <dbReference type="EMBL" id="RJY19304.1"/>
    </source>
</evidence>
<dbReference type="AlphaFoldDB" id="A0A3A6UBD7"/>
<feature type="domain" description="ATP-grasp" evidence="5">
    <location>
        <begin position="113"/>
        <end position="312"/>
    </location>
</feature>
<dbReference type="PROSITE" id="PS50975">
    <property type="entry name" value="ATP_GRASP"/>
    <property type="match status" value="1"/>
</dbReference>
<dbReference type="GO" id="GO:0016874">
    <property type="term" value="F:ligase activity"/>
    <property type="evidence" value="ECO:0007669"/>
    <property type="project" value="UniProtKB-KW"/>
</dbReference>
<evidence type="ECO:0000256" key="1">
    <source>
        <dbReference type="ARBA" id="ARBA00022598"/>
    </source>
</evidence>
<dbReference type="InterPro" id="IPR011761">
    <property type="entry name" value="ATP-grasp"/>
</dbReference>
<dbReference type="InterPro" id="IPR013815">
    <property type="entry name" value="ATP_grasp_subdomain_1"/>
</dbReference>
<dbReference type="RefSeq" id="WP_121851899.1">
    <property type="nucleotide sequence ID" value="NZ_CP037952.1"/>
</dbReference>
<proteinExistence type="predicted"/>
<dbReference type="Gene3D" id="3.30.1490.20">
    <property type="entry name" value="ATP-grasp fold, A domain"/>
    <property type="match status" value="1"/>
</dbReference>
<evidence type="ECO:0000259" key="5">
    <source>
        <dbReference type="PROSITE" id="PS50975"/>
    </source>
</evidence>
<dbReference type="OrthoDB" id="9803907at2"/>
<dbReference type="Gene3D" id="3.30.470.20">
    <property type="entry name" value="ATP-grasp fold, B domain"/>
    <property type="match status" value="1"/>
</dbReference>
<dbReference type="EMBL" id="QYYH01000005">
    <property type="protein sequence ID" value="RJY19304.1"/>
    <property type="molecule type" value="Genomic_DNA"/>
</dbReference>
<keyword evidence="1" id="KW-0436">Ligase</keyword>
<dbReference type="PANTHER" id="PTHR43585:SF2">
    <property type="entry name" value="ATP-GRASP ENZYME FSQD"/>
    <property type="match status" value="1"/>
</dbReference>
<gene>
    <name evidence="6" type="ORF">D5R81_01540</name>
</gene>
<evidence type="ECO:0000256" key="4">
    <source>
        <dbReference type="PROSITE-ProRule" id="PRU00409"/>
    </source>
</evidence>
<sequence>MKPWIIHIGSGQWQQQAIIAMKQRGYKNLAVDGNPHAAGFVHADDTLVTDILNPSLTLHTVINYCLLHKIVPNAIFSIANEVGQVSAATLRQHFALAGVHAELAMKLTNKALQRQLYQGQRFSPHYQVFDTNLLDRLIPSHFPDGFLQQKLIVKPVDASGSRGITIVAPSEINELRQAAEYASHCSRTKKIIVEQFIEGQEYTLESVIIEGRTHPLLITKKVQGNCGTVSRMLMTAELPNLTKQAIYDTVANAHRLLQYENGISHAEIIVDNNKQVWIVEVAGRGAGWAVSEKFIEFATGYHYFDASLAFNLGERIEIPSSIQPSSCCIRFFETQSGELIELSIPQIEGVYGEQILLKGAKMHDAKTDNDRIGFAMLKANCNKQLIEKLDHIEAQTQVVLKTN</sequence>
<evidence type="ECO:0000313" key="7">
    <source>
        <dbReference type="Proteomes" id="UP000273022"/>
    </source>
</evidence>
<keyword evidence="3 4" id="KW-0067">ATP-binding</keyword>
<accession>A0A3A6UBD7</accession>
<dbReference type="GO" id="GO:0005524">
    <property type="term" value="F:ATP binding"/>
    <property type="evidence" value="ECO:0007669"/>
    <property type="project" value="UniProtKB-UniRule"/>
</dbReference>
<dbReference type="PANTHER" id="PTHR43585">
    <property type="entry name" value="FUMIPYRROLE BIOSYNTHESIS PROTEIN C"/>
    <property type="match status" value="1"/>
</dbReference>
<protein>
    <submittedName>
        <fullName evidence="6">ATP-grasp domain-containing protein</fullName>
    </submittedName>
</protein>
<dbReference type="Proteomes" id="UP000273022">
    <property type="component" value="Unassembled WGS sequence"/>
</dbReference>
<dbReference type="Gene3D" id="3.40.50.20">
    <property type="match status" value="1"/>
</dbReference>
<keyword evidence="2 4" id="KW-0547">Nucleotide-binding</keyword>
<dbReference type="Pfam" id="PF13535">
    <property type="entry name" value="ATP-grasp_4"/>
    <property type="match status" value="1"/>
</dbReference>
<evidence type="ECO:0000256" key="3">
    <source>
        <dbReference type="ARBA" id="ARBA00022840"/>
    </source>
</evidence>
<reference evidence="6 7" key="1">
    <citation type="submission" date="2018-09" db="EMBL/GenBank/DDBJ databases">
        <title>Phylogeny of the Shewanellaceae, and recommendation for two new genera, Pseudoshewanella and Parashewanella.</title>
        <authorList>
            <person name="Wang G."/>
        </authorList>
    </citation>
    <scope>NUCLEOTIDE SEQUENCE [LARGE SCALE GENOMIC DNA]</scope>
    <source>
        <strain evidence="6 7">KCTC 22492</strain>
    </source>
</reference>
<comment type="caution">
    <text evidence="6">The sequence shown here is derived from an EMBL/GenBank/DDBJ whole genome shotgun (WGS) entry which is preliminary data.</text>
</comment>
<organism evidence="6 7">
    <name type="scientific">Parashewanella spongiae</name>
    <dbReference type="NCBI Taxonomy" id="342950"/>
    <lineage>
        <taxon>Bacteria</taxon>
        <taxon>Pseudomonadati</taxon>
        <taxon>Pseudomonadota</taxon>
        <taxon>Gammaproteobacteria</taxon>
        <taxon>Alteromonadales</taxon>
        <taxon>Shewanellaceae</taxon>
        <taxon>Parashewanella</taxon>
    </lineage>
</organism>
<evidence type="ECO:0000256" key="2">
    <source>
        <dbReference type="ARBA" id="ARBA00022741"/>
    </source>
</evidence>
<name>A0A3A6UBD7_9GAMM</name>